<reference evidence="2 3" key="1">
    <citation type="submission" date="2020-07" db="EMBL/GenBank/DDBJ databases">
        <title>Sequencing the genomes of 1000 actinobacteria strains.</title>
        <authorList>
            <person name="Klenk H.-P."/>
        </authorList>
    </citation>
    <scope>NUCLEOTIDE SEQUENCE [LARGE SCALE GENOMIC DNA]</scope>
    <source>
        <strain evidence="2 3">DSM 23819</strain>
    </source>
</reference>
<dbReference type="RefSeq" id="WP_179503454.1">
    <property type="nucleotide sequence ID" value="NZ_JACCAA010000001.1"/>
</dbReference>
<evidence type="ECO:0000313" key="3">
    <source>
        <dbReference type="Proteomes" id="UP000540656"/>
    </source>
</evidence>
<proteinExistence type="predicted"/>
<keyword evidence="3" id="KW-1185">Reference proteome</keyword>
<dbReference type="Proteomes" id="UP000540656">
    <property type="component" value="Unassembled WGS sequence"/>
</dbReference>
<feature type="transmembrane region" description="Helical" evidence="1">
    <location>
        <begin position="39"/>
        <end position="59"/>
    </location>
</feature>
<keyword evidence="1" id="KW-0812">Transmembrane</keyword>
<dbReference type="AlphaFoldDB" id="A0A7Y9URM6"/>
<evidence type="ECO:0000313" key="2">
    <source>
        <dbReference type="EMBL" id="NYG60537.1"/>
    </source>
</evidence>
<feature type="transmembrane region" description="Helical" evidence="1">
    <location>
        <begin position="125"/>
        <end position="144"/>
    </location>
</feature>
<name>A0A7Y9URM6_9ACTN</name>
<keyword evidence="1" id="KW-0472">Membrane</keyword>
<evidence type="ECO:0000256" key="1">
    <source>
        <dbReference type="SAM" id="Phobius"/>
    </source>
</evidence>
<dbReference type="EMBL" id="JACCAA010000001">
    <property type="protein sequence ID" value="NYG60537.1"/>
    <property type="molecule type" value="Genomic_DNA"/>
</dbReference>
<protein>
    <submittedName>
        <fullName evidence="2">Putative membrane protein</fullName>
    </submittedName>
</protein>
<comment type="caution">
    <text evidence="2">The sequence shown here is derived from an EMBL/GenBank/DDBJ whole genome shotgun (WGS) entry which is preliminary data.</text>
</comment>
<gene>
    <name evidence="2" type="ORF">BJ980_003460</name>
</gene>
<accession>A0A7Y9URM6</accession>
<organism evidence="2 3">
    <name type="scientific">Nocardioides daedukensis</name>
    <dbReference type="NCBI Taxonomy" id="634462"/>
    <lineage>
        <taxon>Bacteria</taxon>
        <taxon>Bacillati</taxon>
        <taxon>Actinomycetota</taxon>
        <taxon>Actinomycetes</taxon>
        <taxon>Propionibacteriales</taxon>
        <taxon>Nocardioidaceae</taxon>
        <taxon>Nocardioides</taxon>
    </lineage>
</organism>
<keyword evidence="1" id="KW-1133">Transmembrane helix</keyword>
<sequence length="155" mass="17091">MELNGLPVHPLIVHLAVVMIPVAAVLAALYGVVKWRWALRWPMVGTSFAALGSVVLSWYSGKDLLKRKPELEQIIQPHQERADILFWVTIVFVVIVLLAAFLMGGPSGLVSGKGARMRRPHIVEWTLVSLLAIFALILISMTFATGEQGARLVWA</sequence>
<feature type="transmembrane region" description="Helical" evidence="1">
    <location>
        <begin position="12"/>
        <end position="32"/>
    </location>
</feature>
<feature type="transmembrane region" description="Helical" evidence="1">
    <location>
        <begin position="84"/>
        <end position="104"/>
    </location>
</feature>